<evidence type="ECO:0000313" key="4">
    <source>
        <dbReference type="Proteomes" id="UP000053890"/>
    </source>
</evidence>
<feature type="compositionally biased region" description="Basic residues" evidence="1">
    <location>
        <begin position="200"/>
        <end position="216"/>
    </location>
</feature>
<name>A0A194S1S1_RHOGW</name>
<evidence type="ECO:0000313" key="3">
    <source>
        <dbReference type="EMBL" id="KPV74678.1"/>
    </source>
</evidence>
<feature type="transmembrane region" description="Helical" evidence="2">
    <location>
        <begin position="80"/>
        <end position="104"/>
    </location>
</feature>
<sequence length="225" mass="23816">MGRHRRDSTDGVGDSADDDAASPPPPDDADAAQTASPRFDPRDNLRFRHETAFLVGTAAVAVLDFALAGLMVYEHFGNPAAVWGVAVAISLVEGLFIAVSVALIELHVGTTKHWDLVLPLCYVWTGSLAINVTFCLGASEEKATFPVLFPTLVALAAASQAAGLALALVGARTHILLTEDPEPDKHGFRAHHGGGEGGHGRRHRWGRHRHGRRRRGGASGSEGDA</sequence>
<dbReference type="GeneID" id="28977376"/>
<keyword evidence="2" id="KW-1133">Transmembrane helix</keyword>
<feature type="transmembrane region" description="Helical" evidence="2">
    <location>
        <begin position="145"/>
        <end position="169"/>
    </location>
</feature>
<proteinExistence type="predicted"/>
<keyword evidence="2" id="KW-0812">Transmembrane</keyword>
<protein>
    <submittedName>
        <fullName evidence="3">Uncharacterized protein</fullName>
    </submittedName>
</protein>
<evidence type="ECO:0000256" key="2">
    <source>
        <dbReference type="SAM" id="Phobius"/>
    </source>
</evidence>
<dbReference type="Proteomes" id="UP000053890">
    <property type="component" value="Unassembled WGS sequence"/>
</dbReference>
<dbReference type="RefSeq" id="XP_018270727.1">
    <property type="nucleotide sequence ID" value="XM_018416928.1"/>
</dbReference>
<feature type="region of interest" description="Disordered" evidence="1">
    <location>
        <begin position="1"/>
        <end position="42"/>
    </location>
</feature>
<dbReference type="OrthoDB" id="2528748at2759"/>
<dbReference type="OMA" id="HETAFLV"/>
<accession>A0A194S1S1</accession>
<keyword evidence="4" id="KW-1185">Reference proteome</keyword>
<reference evidence="3 4" key="1">
    <citation type="journal article" date="2015" name="Front. Microbiol.">
        <title>Genome sequence of the plant growth promoting endophytic yeast Rhodotorula graminis WP1.</title>
        <authorList>
            <person name="Firrincieli A."/>
            <person name="Otillar R."/>
            <person name="Salamov A."/>
            <person name="Schmutz J."/>
            <person name="Khan Z."/>
            <person name="Redman R.S."/>
            <person name="Fleck N.D."/>
            <person name="Lindquist E."/>
            <person name="Grigoriev I.V."/>
            <person name="Doty S.L."/>
        </authorList>
    </citation>
    <scope>NUCLEOTIDE SEQUENCE [LARGE SCALE GENOMIC DNA]</scope>
    <source>
        <strain evidence="3 4">WP1</strain>
    </source>
</reference>
<keyword evidence="2" id="KW-0472">Membrane</keyword>
<feature type="transmembrane region" description="Helical" evidence="2">
    <location>
        <begin position="116"/>
        <end position="139"/>
    </location>
</feature>
<dbReference type="AlphaFoldDB" id="A0A194S1S1"/>
<feature type="region of interest" description="Disordered" evidence="1">
    <location>
        <begin position="180"/>
        <end position="225"/>
    </location>
</feature>
<evidence type="ECO:0000256" key="1">
    <source>
        <dbReference type="SAM" id="MobiDB-lite"/>
    </source>
</evidence>
<dbReference type="EMBL" id="KQ474079">
    <property type="protein sequence ID" value="KPV74678.1"/>
    <property type="molecule type" value="Genomic_DNA"/>
</dbReference>
<organism evidence="3 4">
    <name type="scientific">Rhodotorula graminis (strain WP1)</name>
    <dbReference type="NCBI Taxonomy" id="578459"/>
    <lineage>
        <taxon>Eukaryota</taxon>
        <taxon>Fungi</taxon>
        <taxon>Dikarya</taxon>
        <taxon>Basidiomycota</taxon>
        <taxon>Pucciniomycotina</taxon>
        <taxon>Microbotryomycetes</taxon>
        <taxon>Sporidiobolales</taxon>
        <taxon>Sporidiobolaceae</taxon>
        <taxon>Rhodotorula</taxon>
    </lineage>
</organism>
<gene>
    <name evidence="3" type="ORF">RHOBADRAFT_53635</name>
</gene>
<feature type="transmembrane region" description="Helical" evidence="2">
    <location>
        <begin position="52"/>
        <end position="74"/>
    </location>
</feature>